<name>A0A2Z3GDD7_9BACT</name>
<evidence type="ECO:0000313" key="1">
    <source>
        <dbReference type="EMBL" id="AWM31463.1"/>
    </source>
</evidence>
<accession>A0A2Z3GDD7</accession>
<sequence>MRPRGCGTGRARQVGARARADAVVGQESLLVRHPCEYVAQAGAAQQAEAMADGLPGLLPLADYGGQVGAVGEQPRHPGRELRHGRQQLIVNDFHGKQRNQAYHRADAQADARVVGGVPR</sequence>
<organism evidence="1 2">
    <name type="scientific">Hymenobacter nivis</name>
    <dbReference type="NCBI Taxonomy" id="1850093"/>
    <lineage>
        <taxon>Bacteria</taxon>
        <taxon>Pseudomonadati</taxon>
        <taxon>Bacteroidota</taxon>
        <taxon>Cytophagia</taxon>
        <taxon>Cytophagales</taxon>
        <taxon>Hymenobacteraceae</taxon>
        <taxon>Hymenobacter</taxon>
    </lineage>
</organism>
<keyword evidence="2" id="KW-1185">Reference proteome</keyword>
<dbReference type="KEGG" id="hnv:DDQ68_00865"/>
<dbReference type="Proteomes" id="UP000245999">
    <property type="component" value="Chromosome"/>
</dbReference>
<reference evidence="2" key="1">
    <citation type="submission" date="2018-04" db="EMBL/GenBank/DDBJ databases">
        <title>Complete genome of Antarctic heterotrophic bacterium Hymenobacter nivis.</title>
        <authorList>
            <person name="Terashima M."/>
        </authorList>
    </citation>
    <scope>NUCLEOTIDE SEQUENCE [LARGE SCALE GENOMIC DNA]</scope>
    <source>
        <strain evidence="2">NBRC 111535</strain>
    </source>
</reference>
<gene>
    <name evidence="1" type="ORF">DDQ68_00865</name>
</gene>
<dbReference type="AlphaFoldDB" id="A0A2Z3GDD7"/>
<protein>
    <submittedName>
        <fullName evidence="1">Uncharacterized protein</fullName>
    </submittedName>
</protein>
<evidence type="ECO:0000313" key="2">
    <source>
        <dbReference type="Proteomes" id="UP000245999"/>
    </source>
</evidence>
<dbReference type="EMBL" id="CP029145">
    <property type="protein sequence ID" value="AWM31463.1"/>
    <property type="molecule type" value="Genomic_DNA"/>
</dbReference>
<proteinExistence type="predicted"/>